<evidence type="ECO:0000256" key="1">
    <source>
        <dbReference type="SAM" id="MobiDB-lite"/>
    </source>
</evidence>
<evidence type="ECO:0000313" key="3">
    <source>
        <dbReference type="Proteomes" id="UP000008672"/>
    </source>
</evidence>
<dbReference type="SUPFAM" id="SSF53098">
    <property type="entry name" value="Ribonuclease H-like"/>
    <property type="match status" value="1"/>
</dbReference>
<dbReference type="GeneTree" id="ENSGT00390000017898"/>
<dbReference type="GO" id="GO:0003690">
    <property type="term" value="F:double-stranded DNA binding"/>
    <property type="evidence" value="ECO:0007669"/>
    <property type="project" value="InterPro"/>
</dbReference>
<proteinExistence type="predicted"/>
<dbReference type="AlphaFoldDB" id="H3B847"/>
<dbReference type="STRING" id="7897.ENSLACP00000018068"/>
<protein>
    <recommendedName>
        <fullName evidence="4">DUF659 domain-containing protein</fullName>
    </recommendedName>
</protein>
<dbReference type="InParanoid" id="H3B847"/>
<dbReference type="GO" id="GO:0005634">
    <property type="term" value="C:nucleus"/>
    <property type="evidence" value="ECO:0007669"/>
    <property type="project" value="InterPro"/>
</dbReference>
<evidence type="ECO:0008006" key="4">
    <source>
        <dbReference type="Google" id="ProtNLM"/>
    </source>
</evidence>
<reference evidence="2" key="3">
    <citation type="submission" date="2025-09" db="UniProtKB">
        <authorList>
            <consortium name="Ensembl"/>
        </authorList>
    </citation>
    <scope>IDENTIFICATION</scope>
</reference>
<evidence type="ECO:0000313" key="2">
    <source>
        <dbReference type="Ensembl" id="ENSLACP00000018068.1"/>
    </source>
</evidence>
<dbReference type="InterPro" id="IPR033375">
    <property type="entry name" value="Cggbp1"/>
</dbReference>
<dbReference type="HOGENOM" id="CLU_025348_3_0_1"/>
<dbReference type="EMBL" id="AFYH01088587">
    <property type="status" value="NOT_ANNOTATED_CDS"/>
    <property type="molecule type" value="Genomic_DNA"/>
</dbReference>
<dbReference type="Ensembl" id="ENSLACT00000018199.1">
    <property type="protein sequence ID" value="ENSLACP00000018068.1"/>
    <property type="gene ID" value="ENSLACG00000015919.1"/>
</dbReference>
<reference evidence="2" key="2">
    <citation type="submission" date="2025-08" db="UniProtKB">
        <authorList>
            <consortium name="Ensembl"/>
        </authorList>
    </citation>
    <scope>IDENTIFICATION</scope>
</reference>
<dbReference type="PANTHER" id="PTHR32344">
    <property type="entry name" value="U1-TYPE DOMAIN-CONTAINING PROTEIN"/>
    <property type="match status" value="1"/>
</dbReference>
<accession>H3B847</accession>
<dbReference type="PANTHER" id="PTHR32344:SF1">
    <property type="entry name" value="U1-TYPE DOMAIN-CONTAINING PROTEIN"/>
    <property type="match status" value="1"/>
</dbReference>
<keyword evidence="3" id="KW-1185">Reference proteome</keyword>
<dbReference type="GO" id="GO:0006357">
    <property type="term" value="P:regulation of transcription by RNA polymerase II"/>
    <property type="evidence" value="ECO:0007669"/>
    <property type="project" value="InterPro"/>
</dbReference>
<sequence>QSKSKTSTTITAADRVKEFGSQILNADGGKLFCISCNISLDHTWRATVQRHLESESHRSRKRAADSALLGNEDDKSSETHHLATTELVDAFASANIPLEKLDHPKLCEFIQRNVQNAGCLPSANKLRQDYLPKIFATHFEEIKSLFNSCESFAIISDESTDEQDNYVLHVLFDFISDKAEDVQTGKLTTVLADCVYLDAVNYTTVSQAIIKTISKYRADFDKVSAFISDNATYMTKSFKSVLQGLMPNAVHIICNAYIISLVSELWRCKFGKVDKLVSYIKKIFKHCPSRKLRYRQNIANATEISEIGKQKIALPPEPVITCWNSWFQAVQYHAAHLNYYPEFVSEELTLTPRMQVLTDLSTLLNNAQLNEEVQFVAKNATGLMDLITWFESRYVTIHEAYNKVMDVLY</sequence>
<dbReference type="InterPro" id="IPR012337">
    <property type="entry name" value="RNaseH-like_sf"/>
</dbReference>
<organism evidence="2 3">
    <name type="scientific">Latimeria chalumnae</name>
    <name type="common">Coelacanth</name>
    <dbReference type="NCBI Taxonomy" id="7897"/>
    <lineage>
        <taxon>Eukaryota</taxon>
        <taxon>Metazoa</taxon>
        <taxon>Chordata</taxon>
        <taxon>Craniata</taxon>
        <taxon>Vertebrata</taxon>
        <taxon>Euteleostomi</taxon>
        <taxon>Coelacanthiformes</taxon>
        <taxon>Coelacanthidae</taxon>
        <taxon>Latimeria</taxon>
    </lineage>
</organism>
<reference evidence="3" key="1">
    <citation type="submission" date="2011-08" db="EMBL/GenBank/DDBJ databases">
        <title>The draft genome of Latimeria chalumnae.</title>
        <authorList>
            <person name="Di Palma F."/>
            <person name="Alfoldi J."/>
            <person name="Johnson J."/>
            <person name="Berlin A."/>
            <person name="Gnerre S."/>
            <person name="Jaffe D."/>
            <person name="MacCallum I."/>
            <person name="Young S."/>
            <person name="Walker B.J."/>
            <person name="Lander E."/>
            <person name="Lindblad-Toh K."/>
        </authorList>
    </citation>
    <scope>NUCLEOTIDE SEQUENCE [LARGE SCALE GENOMIC DNA]</scope>
    <source>
        <strain evidence="3">Wild caught</strain>
    </source>
</reference>
<name>H3B847_LATCH</name>
<dbReference type="eggNOG" id="ENOG502S232">
    <property type="taxonomic scope" value="Eukaryota"/>
</dbReference>
<dbReference type="Proteomes" id="UP000008672">
    <property type="component" value="Unassembled WGS sequence"/>
</dbReference>
<feature type="region of interest" description="Disordered" evidence="1">
    <location>
        <begin position="51"/>
        <end position="76"/>
    </location>
</feature>